<dbReference type="Proteomes" id="UP000729357">
    <property type="component" value="Unassembled WGS sequence"/>
</dbReference>
<reference evidence="2" key="2">
    <citation type="submission" date="2021-08" db="EMBL/GenBank/DDBJ databases">
        <authorList>
            <person name="Gostincar C."/>
            <person name="Sun X."/>
            <person name="Song Z."/>
            <person name="Gunde-Cimerman N."/>
        </authorList>
    </citation>
    <scope>NUCLEOTIDE SEQUENCE</scope>
    <source>
        <strain evidence="2">EXF-9298</strain>
    </source>
</reference>
<gene>
    <name evidence="2" type="ORF">KCU98_g20623</name>
</gene>
<feature type="region of interest" description="Disordered" evidence="1">
    <location>
        <begin position="49"/>
        <end position="76"/>
    </location>
</feature>
<keyword evidence="3" id="KW-1185">Reference proteome</keyword>
<feature type="region of interest" description="Disordered" evidence="1">
    <location>
        <begin position="1"/>
        <end position="30"/>
    </location>
</feature>
<accession>A0A9P8JHY2</accession>
<protein>
    <submittedName>
        <fullName evidence="2">Uncharacterized protein</fullName>
    </submittedName>
</protein>
<reference evidence="2" key="1">
    <citation type="journal article" date="2021" name="J Fungi (Basel)">
        <title>Virulence traits and population genomics of the black yeast Aureobasidium melanogenum.</title>
        <authorList>
            <person name="Cernosa A."/>
            <person name="Sun X."/>
            <person name="Gostincar C."/>
            <person name="Fang C."/>
            <person name="Gunde-Cimerman N."/>
            <person name="Song Z."/>
        </authorList>
    </citation>
    <scope>NUCLEOTIDE SEQUENCE</scope>
    <source>
        <strain evidence="2">EXF-9298</strain>
    </source>
</reference>
<proteinExistence type="predicted"/>
<evidence type="ECO:0000313" key="3">
    <source>
        <dbReference type="Proteomes" id="UP000729357"/>
    </source>
</evidence>
<name>A0A9P8JHY2_AURME</name>
<feature type="non-terminal residue" evidence="2">
    <location>
        <position position="1"/>
    </location>
</feature>
<dbReference type="EMBL" id="JAHFXS010006660">
    <property type="protein sequence ID" value="KAG9930823.1"/>
    <property type="molecule type" value="Genomic_DNA"/>
</dbReference>
<evidence type="ECO:0000313" key="2">
    <source>
        <dbReference type="EMBL" id="KAG9930823.1"/>
    </source>
</evidence>
<feature type="non-terminal residue" evidence="2">
    <location>
        <position position="76"/>
    </location>
</feature>
<dbReference type="AlphaFoldDB" id="A0A9P8JHY2"/>
<evidence type="ECO:0000256" key="1">
    <source>
        <dbReference type="SAM" id="MobiDB-lite"/>
    </source>
</evidence>
<sequence length="76" mass="8382">LPFDDEKFAEEDCEGELKDQTGGLEDDFTTEEDGYDAFASLSREDGIGGFLITKDESDDTEADEEYGSDEDCPVVL</sequence>
<comment type="caution">
    <text evidence="2">The sequence shown here is derived from an EMBL/GenBank/DDBJ whole genome shotgun (WGS) entry which is preliminary data.</text>
</comment>
<organism evidence="2 3">
    <name type="scientific">Aureobasidium melanogenum</name>
    <name type="common">Aureobasidium pullulans var. melanogenum</name>
    <dbReference type="NCBI Taxonomy" id="46634"/>
    <lineage>
        <taxon>Eukaryota</taxon>
        <taxon>Fungi</taxon>
        <taxon>Dikarya</taxon>
        <taxon>Ascomycota</taxon>
        <taxon>Pezizomycotina</taxon>
        <taxon>Dothideomycetes</taxon>
        <taxon>Dothideomycetidae</taxon>
        <taxon>Dothideales</taxon>
        <taxon>Saccotheciaceae</taxon>
        <taxon>Aureobasidium</taxon>
    </lineage>
</organism>
<feature type="compositionally biased region" description="Acidic residues" evidence="1">
    <location>
        <begin position="56"/>
        <end position="76"/>
    </location>
</feature>